<gene>
    <name evidence="2" type="ORF">ABWT76_004738</name>
</gene>
<evidence type="ECO:0000313" key="2">
    <source>
        <dbReference type="EMBL" id="XCM36013.1"/>
    </source>
</evidence>
<evidence type="ECO:0000259" key="1">
    <source>
        <dbReference type="Pfam" id="PF12146"/>
    </source>
</evidence>
<organism evidence="2">
    <name type="scientific">Planktothricoides raciborskii GIHE-MW2</name>
    <dbReference type="NCBI Taxonomy" id="2792601"/>
    <lineage>
        <taxon>Bacteria</taxon>
        <taxon>Bacillati</taxon>
        <taxon>Cyanobacteriota</taxon>
        <taxon>Cyanophyceae</taxon>
        <taxon>Oscillatoriophycideae</taxon>
        <taxon>Oscillatoriales</taxon>
        <taxon>Oscillatoriaceae</taxon>
        <taxon>Planktothricoides</taxon>
    </lineage>
</organism>
<feature type="domain" description="Serine aminopeptidase S33" evidence="1">
    <location>
        <begin position="90"/>
        <end position="207"/>
    </location>
</feature>
<dbReference type="PANTHER" id="PTHR12277:SF81">
    <property type="entry name" value="PROTEIN ABHD13"/>
    <property type="match status" value="1"/>
</dbReference>
<dbReference type="RefSeq" id="WP_190879215.1">
    <property type="nucleotide sequence ID" value="NZ_CP159837.1"/>
</dbReference>
<dbReference type="InterPro" id="IPR029058">
    <property type="entry name" value="AB_hydrolase_fold"/>
</dbReference>
<reference evidence="2" key="1">
    <citation type="submission" date="2024-07" db="EMBL/GenBank/DDBJ databases">
        <authorList>
            <person name="Kim Y.J."/>
            <person name="Jeong J.Y."/>
        </authorList>
    </citation>
    <scope>NUCLEOTIDE SEQUENCE</scope>
    <source>
        <strain evidence="2">GIHE-MW2</strain>
    </source>
</reference>
<dbReference type="Gene3D" id="3.40.50.1820">
    <property type="entry name" value="alpha/beta hydrolase"/>
    <property type="match status" value="1"/>
</dbReference>
<name>A0AAU8JD28_9CYAN</name>
<accession>A0AAU8JD28</accession>
<dbReference type="GO" id="GO:0016787">
    <property type="term" value="F:hydrolase activity"/>
    <property type="evidence" value="ECO:0007669"/>
    <property type="project" value="UniProtKB-KW"/>
</dbReference>
<dbReference type="PANTHER" id="PTHR12277">
    <property type="entry name" value="ALPHA/BETA HYDROLASE DOMAIN-CONTAINING PROTEIN"/>
    <property type="match status" value="1"/>
</dbReference>
<dbReference type="InterPro" id="IPR022742">
    <property type="entry name" value="Hydrolase_4"/>
</dbReference>
<dbReference type="SUPFAM" id="SSF53474">
    <property type="entry name" value="alpha/beta-Hydrolases"/>
    <property type="match status" value="1"/>
</dbReference>
<protein>
    <submittedName>
        <fullName evidence="2">Alpha/beta fold hydrolase</fullName>
    </submittedName>
</protein>
<sequence>MQFWVKILVALGTLLAVLYLSACLFLFVRQNRFIFFPSREISTIPSDLQMDYQEVWLPVISEENQSASTTEKVHGWWIPAAAENRSPMKSEWVLLFLHGNADNISENLKHSNRFHQLGFSVFMVDYRGYGLSQGKFPTESTVYEDVETAWNYLVNQRGIPPEKIVIYGHSLGGAIAIDLASRKPNAAGAIIEASFTSMRDMVDYQYPHFNIFPIDWILTHRFDSISKVKDLKMPILFTHGTADETVPNSMSQELFDAANEPKKLFIVPTADHNNIARVSGEKYFETIREFMKLVDYN</sequence>
<dbReference type="AlphaFoldDB" id="A0AAU8JD28"/>
<dbReference type="EMBL" id="CP159837">
    <property type="protein sequence ID" value="XCM36013.1"/>
    <property type="molecule type" value="Genomic_DNA"/>
</dbReference>
<proteinExistence type="predicted"/>
<keyword evidence="2" id="KW-0378">Hydrolase</keyword>
<dbReference type="Pfam" id="PF12146">
    <property type="entry name" value="Hydrolase_4"/>
    <property type="match status" value="1"/>
</dbReference>